<evidence type="ECO:0000313" key="2">
    <source>
        <dbReference type="EMBL" id="TCC87891.1"/>
    </source>
</evidence>
<evidence type="ECO:0000313" key="3">
    <source>
        <dbReference type="Proteomes" id="UP000291117"/>
    </source>
</evidence>
<keyword evidence="3" id="KW-1185">Reference proteome</keyword>
<dbReference type="GO" id="GO:0006506">
    <property type="term" value="P:GPI anchor biosynthetic process"/>
    <property type="evidence" value="ECO:0007669"/>
    <property type="project" value="TreeGrafter"/>
</dbReference>
<dbReference type="GO" id="GO:0004519">
    <property type="term" value="F:endonuclease activity"/>
    <property type="evidence" value="ECO:0007669"/>
    <property type="project" value="UniProtKB-KW"/>
</dbReference>
<organism evidence="2 3">
    <name type="scientific">Pedobacter hiemivivus</name>
    <dbReference type="NCBI Taxonomy" id="2530454"/>
    <lineage>
        <taxon>Bacteria</taxon>
        <taxon>Pseudomonadati</taxon>
        <taxon>Bacteroidota</taxon>
        <taxon>Sphingobacteriia</taxon>
        <taxon>Sphingobacteriales</taxon>
        <taxon>Sphingobacteriaceae</taxon>
        <taxon>Pedobacter</taxon>
    </lineage>
</organism>
<reference evidence="2 3" key="1">
    <citation type="submission" date="2019-02" db="EMBL/GenBank/DDBJ databases">
        <title>Pedobacter sp. RP-3-8 sp. nov., isolated from Arctic soil.</title>
        <authorList>
            <person name="Dahal R.H."/>
        </authorList>
    </citation>
    <scope>NUCLEOTIDE SEQUENCE [LARGE SCALE GENOMIC DNA]</scope>
    <source>
        <strain evidence="2 3">RP-3-8</strain>
    </source>
</reference>
<dbReference type="PANTHER" id="PTHR14859:SF15">
    <property type="entry name" value="ENDONUCLEASE_EXONUCLEASE_PHOSPHATASE DOMAIN-CONTAINING PROTEIN"/>
    <property type="match status" value="1"/>
</dbReference>
<dbReference type="PROSITE" id="PS51257">
    <property type="entry name" value="PROKAR_LIPOPROTEIN"/>
    <property type="match status" value="1"/>
</dbReference>
<dbReference type="EMBL" id="SJSM01000022">
    <property type="protein sequence ID" value="TCC87891.1"/>
    <property type="molecule type" value="Genomic_DNA"/>
</dbReference>
<comment type="caution">
    <text evidence="2">The sequence shown here is derived from an EMBL/GenBank/DDBJ whole genome shotgun (WGS) entry which is preliminary data.</text>
</comment>
<keyword evidence="2" id="KW-0378">Hydrolase</keyword>
<keyword evidence="2" id="KW-0269">Exonuclease</keyword>
<accession>A0A4R0MMD8</accession>
<dbReference type="GO" id="GO:0004527">
    <property type="term" value="F:exonuclease activity"/>
    <property type="evidence" value="ECO:0007669"/>
    <property type="project" value="UniProtKB-KW"/>
</dbReference>
<dbReference type="RefSeq" id="WP_131611561.1">
    <property type="nucleotide sequence ID" value="NZ_SJSM01000022.1"/>
</dbReference>
<dbReference type="Gene3D" id="3.60.10.10">
    <property type="entry name" value="Endonuclease/exonuclease/phosphatase"/>
    <property type="match status" value="1"/>
</dbReference>
<evidence type="ECO:0000259" key="1">
    <source>
        <dbReference type="Pfam" id="PF03372"/>
    </source>
</evidence>
<protein>
    <submittedName>
        <fullName evidence="2">Endonuclease/exonuclease/phosphatase</fullName>
    </submittedName>
</protein>
<name>A0A4R0MMD8_9SPHI</name>
<dbReference type="PANTHER" id="PTHR14859">
    <property type="entry name" value="CALCOFLUOR WHITE HYPERSENSITIVE PROTEIN PRECURSOR"/>
    <property type="match status" value="1"/>
</dbReference>
<dbReference type="Pfam" id="PF03372">
    <property type="entry name" value="Exo_endo_phos"/>
    <property type="match status" value="1"/>
</dbReference>
<dbReference type="Proteomes" id="UP000291117">
    <property type="component" value="Unassembled WGS sequence"/>
</dbReference>
<dbReference type="InterPro" id="IPR036691">
    <property type="entry name" value="Endo/exonu/phosph_ase_sf"/>
</dbReference>
<feature type="domain" description="Endonuclease/exonuclease/phosphatase" evidence="1">
    <location>
        <begin position="39"/>
        <end position="262"/>
    </location>
</feature>
<dbReference type="InterPro" id="IPR005135">
    <property type="entry name" value="Endo/exonuclease/phosphatase"/>
</dbReference>
<dbReference type="GO" id="GO:0016020">
    <property type="term" value="C:membrane"/>
    <property type="evidence" value="ECO:0007669"/>
    <property type="project" value="GOC"/>
</dbReference>
<dbReference type="SUPFAM" id="SSF56219">
    <property type="entry name" value="DNase I-like"/>
    <property type="match status" value="1"/>
</dbReference>
<dbReference type="OrthoDB" id="5447300at2"/>
<gene>
    <name evidence="2" type="ORF">EZ444_22440</name>
</gene>
<sequence>MKHLFICFIAGTCFLLSSCSEKKHLAKPGDKDQETIKVMSYNVHHCNPPAKPEVIDLNAIAAVINAAKPDLVGLQEIDVNTIRSGKEINQAKELAAKTNMHYYFAKAIDYQGGGYGVAILSKYELSEAQVYPLSSDPSTNAEPRVLVTAKVVLPSGKVIRFANTHLDATSNPTNRSLQIKEINAIALKERTPFIITGDFNAVPGSEVIVAMDEVFTRTCFTCGPTIPANKPTKCIDFVGYTTKKPMTVQAHQVISAPEASDHLPVVAVLGFKP</sequence>
<dbReference type="InterPro" id="IPR051916">
    <property type="entry name" value="GPI-anchor_lipid_remodeler"/>
</dbReference>
<proteinExistence type="predicted"/>
<dbReference type="AlphaFoldDB" id="A0A4R0MMD8"/>
<keyword evidence="2" id="KW-0540">Nuclease</keyword>
<keyword evidence="2" id="KW-0255">Endonuclease</keyword>